<evidence type="ECO:0000313" key="14">
    <source>
        <dbReference type="EMBL" id="GFH62438.1"/>
    </source>
</evidence>
<name>A0A6L2R4C8_9BACT</name>
<evidence type="ECO:0000256" key="12">
    <source>
        <dbReference type="HAMAP-Rule" id="MF_01393"/>
    </source>
</evidence>
<feature type="transmembrane region" description="Helical" evidence="12">
    <location>
        <begin position="90"/>
        <end position="110"/>
    </location>
</feature>
<feature type="transmembrane region" description="Helical" evidence="12">
    <location>
        <begin position="116"/>
        <end position="134"/>
    </location>
</feature>
<keyword evidence="6 12" id="KW-0812">Transmembrane</keyword>
<dbReference type="InterPro" id="IPR000568">
    <property type="entry name" value="ATP_synth_F0_asu"/>
</dbReference>
<evidence type="ECO:0000256" key="6">
    <source>
        <dbReference type="ARBA" id="ARBA00022692"/>
    </source>
</evidence>
<dbReference type="Proteomes" id="UP000505077">
    <property type="component" value="Unassembled WGS sequence"/>
</dbReference>
<dbReference type="EMBL" id="BLLL01000002">
    <property type="protein sequence ID" value="GFH62438.1"/>
    <property type="molecule type" value="Genomic_DNA"/>
</dbReference>
<evidence type="ECO:0000256" key="5">
    <source>
        <dbReference type="ARBA" id="ARBA00022547"/>
    </source>
</evidence>
<dbReference type="InterPro" id="IPR045082">
    <property type="entry name" value="ATP_syn_F0_a_bact/chloroplast"/>
</dbReference>
<keyword evidence="9 12" id="KW-0406">Ion transport</keyword>
<feature type="transmembrane region" description="Helical" evidence="12">
    <location>
        <begin position="33"/>
        <end position="49"/>
    </location>
</feature>
<comment type="similarity">
    <text evidence="2 12 13">Belongs to the ATPase A chain family.</text>
</comment>
<keyword evidence="5 12" id="KW-0138">CF(0)</keyword>
<accession>A0A6L2R4C8</accession>
<feature type="transmembrane region" description="Helical" evidence="12">
    <location>
        <begin position="186"/>
        <end position="207"/>
    </location>
</feature>
<gene>
    <name evidence="12 14" type="primary">atpB</name>
    <name evidence="14" type="ORF">ZNDK_0209</name>
</gene>
<comment type="caution">
    <text evidence="14">The sequence shown here is derived from an EMBL/GenBank/DDBJ whole genome shotgun (WGS) entry which is preliminary data.</text>
</comment>
<dbReference type="AlphaFoldDB" id="A0A6L2R4C8"/>
<dbReference type="Gene3D" id="1.20.120.220">
    <property type="entry name" value="ATP synthase, F0 complex, subunit A"/>
    <property type="match status" value="1"/>
</dbReference>
<protein>
    <recommendedName>
        <fullName evidence="12 13">ATP synthase subunit a</fullName>
    </recommendedName>
    <alternativeName>
        <fullName evidence="12">ATP synthase F0 sector subunit a</fullName>
    </alternativeName>
    <alternativeName>
        <fullName evidence="12">F-ATPase subunit 6</fullName>
    </alternativeName>
</protein>
<dbReference type="CDD" id="cd00310">
    <property type="entry name" value="ATP-synt_Fo_a_6"/>
    <property type="match status" value="1"/>
</dbReference>
<organism evidence="14 15">
    <name type="scientific">Candidatus Desulfovibrio kirbyi</name>
    <dbReference type="NCBI Taxonomy" id="2696086"/>
    <lineage>
        <taxon>Bacteria</taxon>
        <taxon>Pseudomonadati</taxon>
        <taxon>Thermodesulfobacteriota</taxon>
        <taxon>Desulfovibrionia</taxon>
        <taxon>Desulfovibrionales</taxon>
        <taxon>Desulfovibrionaceae</taxon>
        <taxon>Desulfovibrio</taxon>
    </lineage>
</organism>
<keyword evidence="10 12" id="KW-0472">Membrane</keyword>
<evidence type="ECO:0000256" key="13">
    <source>
        <dbReference type="RuleBase" id="RU000483"/>
    </source>
</evidence>
<dbReference type="SUPFAM" id="SSF81336">
    <property type="entry name" value="F1F0 ATP synthase subunit A"/>
    <property type="match status" value="1"/>
</dbReference>
<dbReference type="HAMAP" id="MF_01393">
    <property type="entry name" value="ATP_synth_a_bact"/>
    <property type="match status" value="1"/>
</dbReference>
<dbReference type="GO" id="GO:0042777">
    <property type="term" value="P:proton motive force-driven plasma membrane ATP synthesis"/>
    <property type="evidence" value="ECO:0007669"/>
    <property type="project" value="TreeGrafter"/>
</dbReference>
<dbReference type="GO" id="GO:0005886">
    <property type="term" value="C:plasma membrane"/>
    <property type="evidence" value="ECO:0007669"/>
    <property type="project" value="UniProtKB-SubCell"/>
</dbReference>
<evidence type="ECO:0000256" key="4">
    <source>
        <dbReference type="ARBA" id="ARBA00022475"/>
    </source>
</evidence>
<dbReference type="GO" id="GO:0045259">
    <property type="term" value="C:proton-transporting ATP synthase complex"/>
    <property type="evidence" value="ECO:0007669"/>
    <property type="project" value="UniProtKB-KW"/>
</dbReference>
<evidence type="ECO:0000256" key="3">
    <source>
        <dbReference type="ARBA" id="ARBA00022448"/>
    </source>
</evidence>
<evidence type="ECO:0000256" key="1">
    <source>
        <dbReference type="ARBA" id="ARBA00004141"/>
    </source>
</evidence>
<dbReference type="Pfam" id="PF00119">
    <property type="entry name" value="ATP-synt_A"/>
    <property type="match status" value="1"/>
</dbReference>
<dbReference type="PANTHER" id="PTHR42823">
    <property type="entry name" value="ATP SYNTHASE SUBUNIT A, CHLOROPLASTIC"/>
    <property type="match status" value="1"/>
</dbReference>
<evidence type="ECO:0000256" key="8">
    <source>
        <dbReference type="ARBA" id="ARBA00022989"/>
    </source>
</evidence>
<dbReference type="PROSITE" id="PS00449">
    <property type="entry name" value="ATPASE_A"/>
    <property type="match status" value="1"/>
</dbReference>
<evidence type="ECO:0000256" key="11">
    <source>
        <dbReference type="ARBA" id="ARBA00023310"/>
    </source>
</evidence>
<keyword evidence="3 12" id="KW-0813">Transport</keyword>
<proteinExistence type="inferred from homology"/>
<reference evidence="14 15" key="1">
    <citation type="journal article" date="2020" name="ISME J.">
        <title>Parallel Reductive Genome Evolution in Desulfovibrio Ectosymbionts Independently Acquired by Trichonympha Protists in the Termite Gut.</title>
        <authorList>
            <person name="Takeuchi M."/>
            <person name="Kuwahara H."/>
            <person name="Murakami T."/>
            <person name="Takahashi K."/>
            <person name="Kajitani R."/>
            <person name="Toyoda A."/>
            <person name="Itoh T."/>
            <person name="Ohkuma M."/>
            <person name="Hongoh Y."/>
        </authorList>
    </citation>
    <scope>NUCLEOTIDE SEQUENCE [LARGE SCALE GENOMIC DNA]</scope>
    <source>
        <strain evidence="14">ZnDsv-02</strain>
    </source>
</reference>
<comment type="subcellular location">
    <subcellularLocation>
        <location evidence="12 13">Cell membrane</location>
        <topology evidence="12 13">Multi-pass membrane protein</topology>
    </subcellularLocation>
    <subcellularLocation>
        <location evidence="1">Membrane</location>
        <topology evidence="1">Multi-pass membrane protein</topology>
    </subcellularLocation>
</comment>
<evidence type="ECO:0000313" key="15">
    <source>
        <dbReference type="Proteomes" id="UP000505077"/>
    </source>
</evidence>
<sequence>MAGGLPHPVLLSTFLGMDEITIGGRVVEFKHVFYSWVCMSVLFIAAWILRRRLTLVPGGLQNFFEAIVDTIENFVCGTMGKEAGTIYTPLLAGMFIYIFAMNLMGLIPGFDAPTANINTTACMAVFVFVLYNIIGMIHWGGHYIHQFTGPSKVLIPLMLPLEIVSHCARPLSLSLRLFGNIRGEEIVMILFFIMAPILGTIPIYALFLLGKTMQAFVFFLLTMFYIKSALEGPEH</sequence>
<keyword evidence="8 12" id="KW-1133">Transmembrane helix</keyword>
<dbReference type="GO" id="GO:0046933">
    <property type="term" value="F:proton-transporting ATP synthase activity, rotational mechanism"/>
    <property type="evidence" value="ECO:0007669"/>
    <property type="project" value="UniProtKB-UniRule"/>
</dbReference>
<evidence type="ECO:0000256" key="9">
    <source>
        <dbReference type="ARBA" id="ARBA00023065"/>
    </source>
</evidence>
<dbReference type="NCBIfam" id="TIGR01131">
    <property type="entry name" value="ATP_synt_6_or_A"/>
    <property type="match status" value="1"/>
</dbReference>
<evidence type="ECO:0000256" key="10">
    <source>
        <dbReference type="ARBA" id="ARBA00023136"/>
    </source>
</evidence>
<keyword evidence="4 12" id="KW-1003">Cell membrane</keyword>
<dbReference type="PRINTS" id="PR00123">
    <property type="entry name" value="ATPASEA"/>
</dbReference>
<dbReference type="PANTHER" id="PTHR42823:SF3">
    <property type="entry name" value="ATP SYNTHASE SUBUNIT A, CHLOROPLASTIC"/>
    <property type="match status" value="1"/>
</dbReference>
<comment type="function">
    <text evidence="12 13">Key component of the proton channel; it plays a direct role in the translocation of protons across the membrane.</text>
</comment>
<evidence type="ECO:0000256" key="7">
    <source>
        <dbReference type="ARBA" id="ARBA00022781"/>
    </source>
</evidence>
<keyword evidence="7 12" id="KW-0375">Hydrogen ion transport</keyword>
<evidence type="ECO:0000256" key="2">
    <source>
        <dbReference type="ARBA" id="ARBA00006810"/>
    </source>
</evidence>
<dbReference type="InterPro" id="IPR035908">
    <property type="entry name" value="F0_ATP_A_sf"/>
</dbReference>
<keyword evidence="11 12" id="KW-0066">ATP synthesis</keyword>
<dbReference type="InterPro" id="IPR023011">
    <property type="entry name" value="ATP_synth_F0_asu_AS"/>
</dbReference>